<feature type="transmembrane region" description="Helical" evidence="7">
    <location>
        <begin position="287"/>
        <end position="306"/>
    </location>
</feature>
<feature type="transmembrane region" description="Helical" evidence="7">
    <location>
        <begin position="410"/>
        <end position="431"/>
    </location>
</feature>
<evidence type="ECO:0000256" key="2">
    <source>
        <dbReference type="ARBA" id="ARBA00007430"/>
    </source>
</evidence>
<protein>
    <submittedName>
        <fullName evidence="8">Lipopolysaccharide biosynthesis protein</fullName>
    </submittedName>
</protein>
<evidence type="ECO:0000256" key="1">
    <source>
        <dbReference type="ARBA" id="ARBA00004651"/>
    </source>
</evidence>
<keyword evidence="9" id="KW-1185">Reference proteome</keyword>
<feature type="transmembrane region" description="Helical" evidence="7">
    <location>
        <begin position="379"/>
        <end position="398"/>
    </location>
</feature>
<name>A0ABV3LB85_9RHOB</name>
<feature type="transmembrane region" description="Helical" evidence="7">
    <location>
        <begin position="246"/>
        <end position="266"/>
    </location>
</feature>
<dbReference type="EMBL" id="JBFBVU010000016">
    <property type="protein sequence ID" value="MEV8467683.1"/>
    <property type="molecule type" value="Genomic_DNA"/>
</dbReference>
<evidence type="ECO:0000256" key="6">
    <source>
        <dbReference type="ARBA" id="ARBA00023136"/>
    </source>
</evidence>
<evidence type="ECO:0000256" key="5">
    <source>
        <dbReference type="ARBA" id="ARBA00022989"/>
    </source>
</evidence>
<keyword evidence="4 7" id="KW-0812">Transmembrane</keyword>
<sequence>MATKQRFSKGVAWMAVGNWSEQLVNFLVFMLLSRLLGAESFGLLTMAIVPVLLGEGLVRETLSEYVFSARDITDSDINTVFWALAAFGGLLSLILFFGGPLVAAFYGIKQVQYLMWAAVPIVFTTAITAVPVALLRRQMRLRPLAIRAVAGVVSGGIVGLGLALTGFGVWALIFQRIALNLTNVVLAWRAVDWRPSLQFDPRRLRMLTSFGSHVIGMRGAEMANIQMPSIVIGATLGPASLGYYTIAWRLVEICSFLIVTPLRMAALPSFTAQRSIGNTAGELLLDILRVASFVALPAFFGLAFVSEQVVVLFGGAKWLPAAPVLSILAFYGFFLCISKIEEAFAFAFGHVRELAFLANAALISGTLALVALSGQKLEWMVIAYVATAYLLSPLRWWLIGRHANLSIPRLMRPHFATLVGGLVMVAGLWVIDPYLLGIPAFPTLVIKAVVGIGLYAGVAMITMRRRLAMTQSYLSGLFRPAAPAAAPKTQDTPS</sequence>
<gene>
    <name evidence="8" type="ORF">AB0T83_12940</name>
</gene>
<feature type="transmembrane region" description="Helical" evidence="7">
    <location>
        <begin position="114"/>
        <end position="136"/>
    </location>
</feature>
<dbReference type="InterPro" id="IPR050833">
    <property type="entry name" value="Poly_Biosynth_Transport"/>
</dbReference>
<dbReference type="PANTHER" id="PTHR30250">
    <property type="entry name" value="PST FAMILY PREDICTED COLANIC ACID TRANSPORTER"/>
    <property type="match status" value="1"/>
</dbReference>
<dbReference type="CDD" id="cd13127">
    <property type="entry name" value="MATE_tuaB_like"/>
    <property type="match status" value="1"/>
</dbReference>
<accession>A0ABV3LB85</accession>
<reference evidence="8 9" key="1">
    <citation type="submission" date="2024-07" db="EMBL/GenBank/DDBJ databases">
        <authorList>
            <person name="Kang M."/>
        </authorList>
    </citation>
    <scope>NUCLEOTIDE SEQUENCE [LARGE SCALE GENOMIC DNA]</scope>
    <source>
        <strain evidence="8 9">DFM31</strain>
    </source>
</reference>
<comment type="similarity">
    <text evidence="2">Belongs to the polysaccharide synthase family.</text>
</comment>
<comment type="subcellular location">
    <subcellularLocation>
        <location evidence="1">Cell membrane</location>
        <topology evidence="1">Multi-pass membrane protein</topology>
    </subcellularLocation>
</comment>
<dbReference type="Proteomes" id="UP001553161">
    <property type="component" value="Unassembled WGS sequence"/>
</dbReference>
<evidence type="ECO:0000313" key="8">
    <source>
        <dbReference type="EMBL" id="MEV8467683.1"/>
    </source>
</evidence>
<comment type="caution">
    <text evidence="8">The sequence shown here is derived from an EMBL/GenBank/DDBJ whole genome shotgun (WGS) entry which is preliminary data.</text>
</comment>
<feature type="transmembrane region" description="Helical" evidence="7">
    <location>
        <begin position="354"/>
        <end position="373"/>
    </location>
</feature>
<keyword evidence="3" id="KW-1003">Cell membrane</keyword>
<evidence type="ECO:0000256" key="3">
    <source>
        <dbReference type="ARBA" id="ARBA00022475"/>
    </source>
</evidence>
<feature type="transmembrane region" description="Helical" evidence="7">
    <location>
        <begin position="318"/>
        <end position="338"/>
    </location>
</feature>
<feature type="transmembrane region" description="Helical" evidence="7">
    <location>
        <begin position="148"/>
        <end position="173"/>
    </location>
</feature>
<evidence type="ECO:0000313" key="9">
    <source>
        <dbReference type="Proteomes" id="UP001553161"/>
    </source>
</evidence>
<dbReference type="PANTHER" id="PTHR30250:SF10">
    <property type="entry name" value="LIPOPOLYSACCHARIDE BIOSYNTHESIS PROTEIN WZXC"/>
    <property type="match status" value="1"/>
</dbReference>
<feature type="transmembrane region" description="Helical" evidence="7">
    <location>
        <begin position="437"/>
        <end position="461"/>
    </location>
</feature>
<keyword evidence="6 7" id="KW-0472">Membrane</keyword>
<feature type="transmembrane region" description="Helical" evidence="7">
    <location>
        <begin position="79"/>
        <end position="108"/>
    </location>
</feature>
<evidence type="ECO:0000256" key="7">
    <source>
        <dbReference type="SAM" id="Phobius"/>
    </source>
</evidence>
<dbReference type="Pfam" id="PF13440">
    <property type="entry name" value="Polysacc_synt_3"/>
    <property type="match status" value="1"/>
</dbReference>
<organism evidence="8 9">
    <name type="scientific">Meridianimarinicoccus marinus</name>
    <dbReference type="NCBI Taxonomy" id="3231483"/>
    <lineage>
        <taxon>Bacteria</taxon>
        <taxon>Pseudomonadati</taxon>
        <taxon>Pseudomonadota</taxon>
        <taxon>Alphaproteobacteria</taxon>
        <taxon>Rhodobacterales</taxon>
        <taxon>Paracoccaceae</taxon>
        <taxon>Meridianimarinicoccus</taxon>
    </lineage>
</organism>
<evidence type="ECO:0000256" key="4">
    <source>
        <dbReference type="ARBA" id="ARBA00022692"/>
    </source>
</evidence>
<dbReference type="RefSeq" id="WP_366193560.1">
    <property type="nucleotide sequence ID" value="NZ_JBFBVU010000016.1"/>
</dbReference>
<keyword evidence="5 7" id="KW-1133">Transmembrane helix</keyword>
<proteinExistence type="inferred from homology"/>